<keyword evidence="1" id="KW-1133">Transmembrane helix</keyword>
<accession>A0A839DXG2</accession>
<keyword evidence="1" id="KW-0472">Membrane</keyword>
<organism evidence="2 3">
    <name type="scientific">Halosaccharopolyspora lacisalsi</name>
    <dbReference type="NCBI Taxonomy" id="1000566"/>
    <lineage>
        <taxon>Bacteria</taxon>
        <taxon>Bacillati</taxon>
        <taxon>Actinomycetota</taxon>
        <taxon>Actinomycetes</taxon>
        <taxon>Pseudonocardiales</taxon>
        <taxon>Pseudonocardiaceae</taxon>
        <taxon>Halosaccharopolyspora</taxon>
    </lineage>
</organism>
<reference evidence="2 3" key="1">
    <citation type="submission" date="2020-07" db="EMBL/GenBank/DDBJ databases">
        <title>Sequencing the genomes of 1000 actinobacteria strains.</title>
        <authorList>
            <person name="Klenk H.-P."/>
        </authorList>
    </citation>
    <scope>NUCLEOTIDE SEQUENCE [LARGE SCALE GENOMIC DNA]</scope>
    <source>
        <strain evidence="2 3">DSM 45975</strain>
    </source>
</reference>
<proteinExistence type="predicted"/>
<keyword evidence="3" id="KW-1185">Reference proteome</keyword>
<dbReference type="AlphaFoldDB" id="A0A839DXG2"/>
<evidence type="ECO:0000313" key="2">
    <source>
        <dbReference type="EMBL" id="MBA8824137.1"/>
    </source>
</evidence>
<comment type="caution">
    <text evidence="2">The sequence shown here is derived from an EMBL/GenBank/DDBJ whole genome shotgun (WGS) entry which is preliminary data.</text>
</comment>
<dbReference type="EMBL" id="JACGWZ010000001">
    <property type="protein sequence ID" value="MBA8824137.1"/>
    <property type="molecule type" value="Genomic_DNA"/>
</dbReference>
<dbReference type="RefSeq" id="WP_182543285.1">
    <property type="nucleotide sequence ID" value="NZ_JACGWZ010000001.1"/>
</dbReference>
<gene>
    <name evidence="2" type="ORF">FHX42_001466</name>
</gene>
<evidence type="ECO:0000313" key="3">
    <source>
        <dbReference type="Proteomes" id="UP000569329"/>
    </source>
</evidence>
<keyword evidence="1" id="KW-0812">Transmembrane</keyword>
<evidence type="ECO:0000256" key="1">
    <source>
        <dbReference type="SAM" id="Phobius"/>
    </source>
</evidence>
<protein>
    <submittedName>
        <fullName evidence="2">Putative membrane protein</fullName>
    </submittedName>
</protein>
<dbReference type="Proteomes" id="UP000569329">
    <property type="component" value="Unassembled WGS sequence"/>
</dbReference>
<sequence length="51" mass="5265">MIILGIILLVVGLLAQLPILTTIGGILIVVGLVLAVVGFAGKKIGGRSHWF</sequence>
<name>A0A839DXG2_9PSEU</name>
<feature type="transmembrane region" description="Helical" evidence="1">
    <location>
        <begin position="25"/>
        <end position="41"/>
    </location>
</feature>